<dbReference type="AlphaFoldDB" id="A0A495J1I8"/>
<protein>
    <submittedName>
        <fullName evidence="1">Uncharacterized protein</fullName>
    </submittedName>
</protein>
<evidence type="ECO:0000313" key="2">
    <source>
        <dbReference type="Proteomes" id="UP000268007"/>
    </source>
</evidence>
<keyword evidence="2" id="KW-1185">Reference proteome</keyword>
<organism evidence="1 2">
    <name type="scientific">Mucilaginibacter gracilis</name>
    <dbReference type="NCBI Taxonomy" id="423350"/>
    <lineage>
        <taxon>Bacteria</taxon>
        <taxon>Pseudomonadati</taxon>
        <taxon>Bacteroidota</taxon>
        <taxon>Sphingobacteriia</taxon>
        <taxon>Sphingobacteriales</taxon>
        <taxon>Sphingobacteriaceae</taxon>
        <taxon>Mucilaginibacter</taxon>
    </lineage>
</organism>
<reference evidence="1 2" key="1">
    <citation type="submission" date="2018-10" db="EMBL/GenBank/DDBJ databases">
        <title>Genomic Encyclopedia of Archaeal and Bacterial Type Strains, Phase II (KMG-II): from individual species to whole genera.</title>
        <authorList>
            <person name="Goeker M."/>
        </authorList>
    </citation>
    <scope>NUCLEOTIDE SEQUENCE [LARGE SCALE GENOMIC DNA]</scope>
    <source>
        <strain evidence="1 2">DSM 18602</strain>
    </source>
</reference>
<dbReference type="Proteomes" id="UP000268007">
    <property type="component" value="Unassembled WGS sequence"/>
</dbReference>
<sequence>MQLKHCLITIISVFLYISVSAQDKNHLAFRKISEREQMDYHVADSLLLKLHQYKSSESSSQYWKITNLLAERQKTYDNLYNQLFDNWEQNYISDYMIEKIKSAMYDIEDCVRRANIALDQAPAAEDAELRKENPQKYKEKKQSDGLSKFTTSLFTMGSSGSTDFKSIGLNVVLSLPAQSVPIYSDVVQTYSDPQYKTSSYSNSSTSFGYVGAKLDLEFHILNNDFIDLQLLGSGTYSNTGLFTSSLGSINETDEYYDYGYGASLAFGLPALKLYGEYMGGYRNVNYVSDISTSYGSGTTDITSTSFSGYTFNRFTGGLKISFDTDEGESFVKLKYAIEKPDIKSTNNNIWGVGLGFRYFVDISAMYFPEYPVSGTPSYRINNNDKQSFVTVTIGRAFNLFGGK</sequence>
<dbReference type="EMBL" id="RBKU01000001">
    <property type="protein sequence ID" value="RKR82188.1"/>
    <property type="molecule type" value="Genomic_DNA"/>
</dbReference>
<dbReference type="RefSeq" id="WP_121197813.1">
    <property type="nucleotide sequence ID" value="NZ_RBKU01000001.1"/>
</dbReference>
<gene>
    <name evidence="1" type="ORF">BDD43_2359</name>
</gene>
<evidence type="ECO:0000313" key="1">
    <source>
        <dbReference type="EMBL" id="RKR82188.1"/>
    </source>
</evidence>
<proteinExistence type="predicted"/>
<name>A0A495J1I8_9SPHI</name>
<accession>A0A495J1I8</accession>
<comment type="caution">
    <text evidence="1">The sequence shown here is derived from an EMBL/GenBank/DDBJ whole genome shotgun (WGS) entry which is preliminary data.</text>
</comment>